<dbReference type="SUPFAM" id="SSF88659">
    <property type="entry name" value="Sigma3 and sigma4 domains of RNA polymerase sigma factors"/>
    <property type="match status" value="1"/>
</dbReference>
<comment type="subunit">
    <text evidence="2">Interacts transiently with the RNA polymerase catalytic core formed by RpoA, RpoB, RpoC and RpoZ (2 alpha, 1 beta, 1 beta' and 1 omega subunit) to form the RNA polymerase holoenzyme that can initiate transcription.</text>
</comment>
<accession>A0A2S5ITG6</accession>
<dbReference type="Gene3D" id="1.10.1740.10">
    <property type="match status" value="1"/>
</dbReference>
<dbReference type="GO" id="GO:0006352">
    <property type="term" value="P:DNA-templated transcription initiation"/>
    <property type="evidence" value="ECO:0007669"/>
    <property type="project" value="InterPro"/>
</dbReference>
<keyword evidence="5" id="KW-0804">Transcription</keyword>
<keyword evidence="3" id="KW-0805">Transcription regulation</keyword>
<dbReference type="OrthoDB" id="3211555at2"/>
<sequence>MGQGAGLPDDRRLAVPGGAQAGVLHVAVGPCPARRLRPVTPSPEQDELFAAHRPMMFAIAYEVLGTRADADDAVQDSYLRWAGVDPAGVRNPRAYLATIATRTALNAVRTVSRRRESYPGPWLPEPLVAEADSPEQRLLMSEQLSYALSVVLLQATPEQRAVFMLHDVFELPYPAVAEALGKSQAAVRQIAVRARARLGAADRSAGSSEEGMVALEAFQAAVGSGDLQTLMDVLAPDAVLLSDGGGKVVAARKPVLGAAAIAGFLLRIAGTAVPGARVGIGPLNGGQGILVHAGDRLELTVAVGTDGQGRISGVYLVRNPDKLGTAARH</sequence>
<name>A0A2S5ITG6_9MICC</name>
<dbReference type="InterPro" id="IPR013249">
    <property type="entry name" value="RNA_pol_sigma70_r4_t2"/>
</dbReference>
<keyword evidence="9" id="KW-1185">Reference proteome</keyword>
<evidence type="ECO:0000256" key="3">
    <source>
        <dbReference type="ARBA" id="ARBA00023015"/>
    </source>
</evidence>
<dbReference type="PANTHER" id="PTHR30173:SF36">
    <property type="entry name" value="ECF RNA POLYMERASE SIGMA FACTOR SIGJ"/>
    <property type="match status" value="1"/>
</dbReference>
<dbReference type="NCBIfam" id="TIGR02937">
    <property type="entry name" value="sigma70-ECF"/>
    <property type="match status" value="1"/>
</dbReference>
<gene>
    <name evidence="8" type="ORF">C4K88_16735</name>
</gene>
<evidence type="ECO:0000256" key="4">
    <source>
        <dbReference type="ARBA" id="ARBA00023082"/>
    </source>
</evidence>
<reference evidence="8 9" key="1">
    <citation type="journal article" date="2014" name="Int. J. Syst. Evol. Microbiol.">
        <title>Arthrobacter pityocampae sp. nov., isolated from Thaumetopoea pityocampa (Lep., Thaumetopoeidae).</title>
        <authorList>
            <person name="Ince I.A."/>
            <person name="Demirbag Z."/>
            <person name="Kati H."/>
        </authorList>
    </citation>
    <scope>NUCLEOTIDE SEQUENCE [LARGE SCALE GENOMIC DNA]</scope>
    <source>
        <strain evidence="8 9">Tp2</strain>
    </source>
</reference>
<dbReference type="InterPro" id="IPR014284">
    <property type="entry name" value="RNA_pol_sigma-70_dom"/>
</dbReference>
<dbReference type="SUPFAM" id="SSF54427">
    <property type="entry name" value="NTF2-like"/>
    <property type="match status" value="1"/>
</dbReference>
<keyword evidence="4" id="KW-0731">Sigma factor</keyword>
<dbReference type="InterPro" id="IPR013324">
    <property type="entry name" value="RNA_pol_sigma_r3/r4-like"/>
</dbReference>
<dbReference type="SUPFAM" id="SSF88946">
    <property type="entry name" value="Sigma2 domain of RNA polymerase sigma factors"/>
    <property type="match status" value="1"/>
</dbReference>
<evidence type="ECO:0000256" key="2">
    <source>
        <dbReference type="ARBA" id="ARBA00011344"/>
    </source>
</evidence>
<dbReference type="GO" id="GO:0016987">
    <property type="term" value="F:sigma factor activity"/>
    <property type="evidence" value="ECO:0007669"/>
    <property type="project" value="UniProtKB-KW"/>
</dbReference>
<dbReference type="Gene3D" id="3.10.450.50">
    <property type="match status" value="1"/>
</dbReference>
<dbReference type="InterPro" id="IPR052704">
    <property type="entry name" value="ECF_Sigma-70_Domain"/>
</dbReference>
<feature type="domain" description="RNA polymerase sigma-70 region 2" evidence="6">
    <location>
        <begin position="48"/>
        <end position="113"/>
    </location>
</feature>
<dbReference type="EMBL" id="PRKW01000010">
    <property type="protein sequence ID" value="PPB47851.1"/>
    <property type="molecule type" value="Genomic_DNA"/>
</dbReference>
<comment type="similarity">
    <text evidence="1">Belongs to the sigma-70 factor family. ECF subfamily.</text>
</comment>
<feature type="domain" description="RNA polymerase sigma factor 70 region 4 type 2" evidence="7">
    <location>
        <begin position="156"/>
        <end position="198"/>
    </location>
</feature>
<dbReference type="Pfam" id="PF08281">
    <property type="entry name" value="Sigma70_r4_2"/>
    <property type="match status" value="1"/>
</dbReference>
<dbReference type="NCBIfam" id="NF007214">
    <property type="entry name" value="PRK09636.1"/>
    <property type="match status" value="1"/>
</dbReference>
<evidence type="ECO:0000259" key="6">
    <source>
        <dbReference type="Pfam" id="PF04542"/>
    </source>
</evidence>
<dbReference type="Gene3D" id="1.10.10.10">
    <property type="entry name" value="Winged helix-like DNA-binding domain superfamily/Winged helix DNA-binding domain"/>
    <property type="match status" value="1"/>
</dbReference>
<comment type="caution">
    <text evidence="8">The sequence shown here is derived from an EMBL/GenBank/DDBJ whole genome shotgun (WGS) entry which is preliminary data.</text>
</comment>
<evidence type="ECO:0000313" key="9">
    <source>
        <dbReference type="Proteomes" id="UP000239297"/>
    </source>
</evidence>
<dbReference type="InterPro" id="IPR032710">
    <property type="entry name" value="NTF2-like_dom_sf"/>
</dbReference>
<dbReference type="AlphaFoldDB" id="A0A2S5ITG6"/>
<protein>
    <submittedName>
        <fullName evidence="8">RNA polymerase subunit sigma-24</fullName>
    </submittedName>
</protein>
<dbReference type="InterPro" id="IPR036388">
    <property type="entry name" value="WH-like_DNA-bd_sf"/>
</dbReference>
<evidence type="ECO:0000259" key="7">
    <source>
        <dbReference type="Pfam" id="PF08281"/>
    </source>
</evidence>
<organism evidence="8 9">
    <name type="scientific">Arthrobacter pityocampae</name>
    <dbReference type="NCBI Taxonomy" id="547334"/>
    <lineage>
        <taxon>Bacteria</taxon>
        <taxon>Bacillati</taxon>
        <taxon>Actinomycetota</taxon>
        <taxon>Actinomycetes</taxon>
        <taxon>Micrococcales</taxon>
        <taxon>Micrococcaceae</taxon>
        <taxon>Arthrobacter</taxon>
    </lineage>
</organism>
<evidence type="ECO:0000256" key="1">
    <source>
        <dbReference type="ARBA" id="ARBA00010641"/>
    </source>
</evidence>
<dbReference type="Pfam" id="PF04542">
    <property type="entry name" value="Sigma70_r2"/>
    <property type="match status" value="1"/>
</dbReference>
<dbReference type="GO" id="GO:0003677">
    <property type="term" value="F:DNA binding"/>
    <property type="evidence" value="ECO:0007669"/>
    <property type="project" value="InterPro"/>
</dbReference>
<dbReference type="PANTHER" id="PTHR30173">
    <property type="entry name" value="SIGMA 19 FACTOR"/>
    <property type="match status" value="1"/>
</dbReference>
<dbReference type="InterPro" id="IPR007627">
    <property type="entry name" value="RNA_pol_sigma70_r2"/>
</dbReference>
<evidence type="ECO:0000313" key="8">
    <source>
        <dbReference type="EMBL" id="PPB47851.1"/>
    </source>
</evidence>
<evidence type="ECO:0000256" key="5">
    <source>
        <dbReference type="ARBA" id="ARBA00023163"/>
    </source>
</evidence>
<dbReference type="CDD" id="cd06171">
    <property type="entry name" value="Sigma70_r4"/>
    <property type="match status" value="1"/>
</dbReference>
<dbReference type="Proteomes" id="UP000239297">
    <property type="component" value="Unassembled WGS sequence"/>
</dbReference>
<proteinExistence type="inferred from homology"/>
<dbReference type="InterPro" id="IPR013325">
    <property type="entry name" value="RNA_pol_sigma_r2"/>
</dbReference>